<keyword evidence="3" id="KW-0378">Hydrolase</keyword>
<name>A0A1M5LYS0_9BACI</name>
<dbReference type="GO" id="GO:0004252">
    <property type="term" value="F:serine-type endopeptidase activity"/>
    <property type="evidence" value="ECO:0007669"/>
    <property type="project" value="TreeGrafter"/>
</dbReference>
<dbReference type="RefSeq" id="WP_072891733.1">
    <property type="nucleotide sequence ID" value="NZ_FQVW01000052.1"/>
</dbReference>
<evidence type="ECO:0000313" key="8">
    <source>
        <dbReference type="Proteomes" id="UP000183988"/>
    </source>
</evidence>
<dbReference type="InterPro" id="IPR029058">
    <property type="entry name" value="AB_hydrolase_fold"/>
</dbReference>
<dbReference type="SUPFAM" id="SSF82171">
    <property type="entry name" value="DPP6 N-terminal domain-like"/>
    <property type="match status" value="1"/>
</dbReference>
<sequence>MAQSKRAVTVEDFKRLEVYSDPQFASDGKSYAFITTTVNEKDDYDSHIVVQPIDGSSPKQWTFGTEKNSHPRYSPDGSRIVFQSNRTGVPQLWLLPTSGGEAKQLTTFKNGAVSPEWSKDGKYIIFTASLDKDDDVKSQKEQSKEERKKEQEEKSKQPLVVDSLRYKSDAKGFHDDKKAQLVLYDVLNDTFTQLTSADTHHGYQDISPDGNTILFAGNLNDDADYELITDLYTLDIPTKEVKKFTNGEGMFHSAKFSPSGDKIACLGNEREYGGATLSELYVFDVATGERTCLSKDWDFQLGDAMAGDTRLGSSEGGPVWSKNEDRIFFVGTDYGAVNLYQVDLKGNLEPLYKENSHVFGFSYDPNNDTLVVGSSTPLNPCDFYLVDSNEQKQLTNANADFLEEVALSEPEELTVTAQDGWKIQGWLMRPYGFEEGKKYPFVLEVHGGPHAMYGQTFFHEMQLLAAKGYVVLYTNPRGSHGYGQEFVDACRGDYGGSDYTDLMSAVDYALENYSFIDENRLGVTGGSYGGFMTNWIVSHTNRFKAAVTQRSISNWLSFYGVSDIGFFFTKWEHGYNLLEDPEKLWDFSPLKYAANVETPLLILHGERDFRCPIEQGEQLFITLKHLRKEVEFVRFPGANHELSRSGKPEMRIERLNHICRWFEKYL</sequence>
<evidence type="ECO:0000259" key="6">
    <source>
        <dbReference type="Pfam" id="PF00326"/>
    </source>
</evidence>
<dbReference type="Gene3D" id="2.120.10.30">
    <property type="entry name" value="TolB, C-terminal domain"/>
    <property type="match status" value="2"/>
</dbReference>
<organism evidence="7 8">
    <name type="scientific">Ornithinibacillus halophilus</name>
    <dbReference type="NCBI Taxonomy" id="930117"/>
    <lineage>
        <taxon>Bacteria</taxon>
        <taxon>Bacillati</taxon>
        <taxon>Bacillota</taxon>
        <taxon>Bacilli</taxon>
        <taxon>Bacillales</taxon>
        <taxon>Bacillaceae</taxon>
        <taxon>Ornithinibacillus</taxon>
    </lineage>
</organism>
<dbReference type="FunFam" id="3.40.50.1820:FF:000028">
    <property type="entry name" value="S9 family peptidase"/>
    <property type="match status" value="1"/>
</dbReference>
<gene>
    <name evidence="7" type="ORF">SAMN05216225_10524</name>
</gene>
<keyword evidence="8" id="KW-1185">Reference proteome</keyword>
<dbReference type="Pfam" id="PF00326">
    <property type="entry name" value="Peptidase_S9"/>
    <property type="match status" value="1"/>
</dbReference>
<keyword evidence="2" id="KW-0645">Protease</keyword>
<evidence type="ECO:0000256" key="4">
    <source>
        <dbReference type="ARBA" id="ARBA00022825"/>
    </source>
</evidence>
<protein>
    <submittedName>
        <fullName evidence="7">Acylaminoacyl-peptidase</fullName>
    </submittedName>
</protein>
<dbReference type="Proteomes" id="UP000183988">
    <property type="component" value="Unassembled WGS sequence"/>
</dbReference>
<dbReference type="EMBL" id="FQVW01000052">
    <property type="protein sequence ID" value="SHG70060.1"/>
    <property type="molecule type" value="Genomic_DNA"/>
</dbReference>
<feature type="compositionally biased region" description="Basic and acidic residues" evidence="5">
    <location>
        <begin position="135"/>
        <end position="156"/>
    </location>
</feature>
<dbReference type="PANTHER" id="PTHR42776:SF27">
    <property type="entry name" value="DIPEPTIDYL PEPTIDASE FAMILY MEMBER 6"/>
    <property type="match status" value="1"/>
</dbReference>
<comment type="similarity">
    <text evidence="1">Belongs to the peptidase S9C family.</text>
</comment>
<evidence type="ECO:0000256" key="5">
    <source>
        <dbReference type="SAM" id="MobiDB-lite"/>
    </source>
</evidence>
<evidence type="ECO:0000256" key="3">
    <source>
        <dbReference type="ARBA" id="ARBA00022801"/>
    </source>
</evidence>
<dbReference type="STRING" id="930117.SAMN05216225_10524"/>
<dbReference type="InterPro" id="IPR001375">
    <property type="entry name" value="Peptidase_S9_cat"/>
</dbReference>
<evidence type="ECO:0000256" key="1">
    <source>
        <dbReference type="ARBA" id="ARBA00010040"/>
    </source>
</evidence>
<proteinExistence type="inferred from homology"/>
<feature type="domain" description="Peptidase S9 prolyl oligopeptidase catalytic" evidence="6">
    <location>
        <begin position="456"/>
        <end position="666"/>
    </location>
</feature>
<dbReference type="Pfam" id="PF07676">
    <property type="entry name" value="PD40"/>
    <property type="match status" value="2"/>
</dbReference>
<dbReference type="Gene3D" id="3.40.50.1820">
    <property type="entry name" value="alpha/beta hydrolase"/>
    <property type="match status" value="1"/>
</dbReference>
<reference evidence="7 8" key="1">
    <citation type="submission" date="2016-11" db="EMBL/GenBank/DDBJ databases">
        <authorList>
            <person name="Jaros S."/>
            <person name="Januszkiewicz K."/>
            <person name="Wedrychowicz H."/>
        </authorList>
    </citation>
    <scope>NUCLEOTIDE SEQUENCE [LARGE SCALE GENOMIC DNA]</scope>
    <source>
        <strain evidence="7 8">IBRC-M 10683</strain>
    </source>
</reference>
<dbReference type="AlphaFoldDB" id="A0A1M5LYS0"/>
<evidence type="ECO:0000256" key="2">
    <source>
        <dbReference type="ARBA" id="ARBA00022670"/>
    </source>
</evidence>
<dbReference type="SUPFAM" id="SSF53474">
    <property type="entry name" value="alpha/beta-Hydrolases"/>
    <property type="match status" value="1"/>
</dbReference>
<feature type="region of interest" description="Disordered" evidence="5">
    <location>
        <begin position="135"/>
        <end position="157"/>
    </location>
</feature>
<dbReference type="OrthoDB" id="108903at2"/>
<dbReference type="PANTHER" id="PTHR42776">
    <property type="entry name" value="SERINE PEPTIDASE S9 FAMILY MEMBER"/>
    <property type="match status" value="1"/>
</dbReference>
<keyword evidence="4" id="KW-0720">Serine protease</keyword>
<dbReference type="InterPro" id="IPR011659">
    <property type="entry name" value="WD40"/>
</dbReference>
<evidence type="ECO:0000313" key="7">
    <source>
        <dbReference type="EMBL" id="SHG70060.1"/>
    </source>
</evidence>
<dbReference type="GO" id="GO:0006508">
    <property type="term" value="P:proteolysis"/>
    <property type="evidence" value="ECO:0007669"/>
    <property type="project" value="UniProtKB-KW"/>
</dbReference>
<dbReference type="InterPro" id="IPR011042">
    <property type="entry name" value="6-blade_b-propeller_TolB-like"/>
</dbReference>
<accession>A0A1M5LYS0</accession>